<keyword evidence="4" id="KW-1185">Reference proteome</keyword>
<organism evidence="3 4">
    <name type="scientific">Tetradesmus obliquus</name>
    <name type="common">Green alga</name>
    <name type="synonym">Acutodesmus obliquus</name>
    <dbReference type="NCBI Taxonomy" id="3088"/>
    <lineage>
        <taxon>Eukaryota</taxon>
        <taxon>Viridiplantae</taxon>
        <taxon>Chlorophyta</taxon>
        <taxon>core chlorophytes</taxon>
        <taxon>Chlorophyceae</taxon>
        <taxon>CS clade</taxon>
        <taxon>Sphaeropleales</taxon>
        <taxon>Scenedesmaceae</taxon>
        <taxon>Tetradesmus</taxon>
    </lineage>
</organism>
<dbReference type="PANTHER" id="PTHR43084:SF1">
    <property type="entry name" value="PERSULFIDE DIOXYGENASE ETHE1, MITOCHONDRIAL"/>
    <property type="match status" value="1"/>
</dbReference>
<dbReference type="InterPro" id="IPR051682">
    <property type="entry name" value="Mito_Persulfide_Diox"/>
</dbReference>
<dbReference type="Pfam" id="PF00753">
    <property type="entry name" value="Lactamase_B"/>
    <property type="match status" value="2"/>
</dbReference>
<proteinExistence type="predicted"/>
<keyword evidence="1" id="KW-0479">Metal-binding</keyword>
<dbReference type="PANTHER" id="PTHR43084">
    <property type="entry name" value="PERSULFIDE DIOXYGENASE ETHE1"/>
    <property type="match status" value="1"/>
</dbReference>
<dbReference type="SMART" id="SM00849">
    <property type="entry name" value="Lactamase_B"/>
    <property type="match status" value="1"/>
</dbReference>
<dbReference type="Proteomes" id="UP001244341">
    <property type="component" value="Chromosome 2b"/>
</dbReference>
<evidence type="ECO:0000256" key="1">
    <source>
        <dbReference type="ARBA" id="ARBA00022723"/>
    </source>
</evidence>
<evidence type="ECO:0000259" key="2">
    <source>
        <dbReference type="SMART" id="SM00849"/>
    </source>
</evidence>
<accession>A0ABY8TQ46</accession>
<sequence length="243" mass="26011">MGVSSTYIFRQLVDGASNTYTYLLADAHTKEAVLIDPVLEQVERDLQVVDELGLNLVQTINTHCHADHITGSGKIKALRPSACSSIAAASGAAADIQLQHGDIIKFGSLALHVLATPGHTSGCLCFHLPPAVAGAPGLVFTGDALLIRGCGRTDFQQGDAALLYEGIHAKLFTLPYDTLVYPGHDYKGRTCSSIAEEKAHNPRLSKSKEEFVEIMNNLGLPYPKQIARALPANLEDGAMFPYA</sequence>
<reference evidence="3 4" key="1">
    <citation type="submission" date="2023-05" db="EMBL/GenBank/DDBJ databases">
        <title>A 100% complete, gapless, phased diploid assembly of the Scenedesmus obliquus UTEX 3031 genome.</title>
        <authorList>
            <person name="Biondi T.C."/>
            <person name="Hanschen E.R."/>
            <person name="Kwon T."/>
            <person name="Eng W."/>
            <person name="Kruse C.P.S."/>
            <person name="Koehler S.I."/>
            <person name="Kunde Y."/>
            <person name="Gleasner C.D."/>
            <person name="You Mak K.T."/>
            <person name="Polle J."/>
            <person name="Hovde B.T."/>
            <person name="Starkenburg S.R."/>
        </authorList>
    </citation>
    <scope>NUCLEOTIDE SEQUENCE [LARGE SCALE GENOMIC DNA]</scope>
    <source>
        <strain evidence="3 4">DOE0152z</strain>
    </source>
</reference>
<evidence type="ECO:0000313" key="4">
    <source>
        <dbReference type="Proteomes" id="UP001244341"/>
    </source>
</evidence>
<dbReference type="Gene3D" id="3.60.15.10">
    <property type="entry name" value="Ribonuclease Z/Hydroxyacylglutathione hydrolase-like"/>
    <property type="match status" value="1"/>
</dbReference>
<dbReference type="InterPro" id="IPR044528">
    <property type="entry name" value="POD-like_MBL-fold"/>
</dbReference>
<evidence type="ECO:0000313" key="3">
    <source>
        <dbReference type="EMBL" id="WIA11127.1"/>
    </source>
</evidence>
<dbReference type="InterPro" id="IPR036866">
    <property type="entry name" value="RibonucZ/Hydroxyglut_hydro"/>
</dbReference>
<gene>
    <name evidence="3" type="ORF">OEZ85_011270</name>
</gene>
<dbReference type="SUPFAM" id="SSF56281">
    <property type="entry name" value="Metallo-hydrolase/oxidoreductase"/>
    <property type="match status" value="1"/>
</dbReference>
<dbReference type="InterPro" id="IPR001279">
    <property type="entry name" value="Metallo-B-lactamas"/>
</dbReference>
<dbReference type="EMBL" id="CP126209">
    <property type="protein sequence ID" value="WIA11127.1"/>
    <property type="molecule type" value="Genomic_DNA"/>
</dbReference>
<feature type="domain" description="Metallo-beta-lactamase" evidence="2">
    <location>
        <begin position="18"/>
        <end position="184"/>
    </location>
</feature>
<name>A0ABY8TQ46_TETOB</name>
<dbReference type="CDD" id="cd07724">
    <property type="entry name" value="POD-like_MBL-fold"/>
    <property type="match status" value="1"/>
</dbReference>
<protein>
    <recommendedName>
        <fullName evidence="2">Metallo-beta-lactamase domain-containing protein</fullName>
    </recommendedName>
</protein>